<feature type="non-terminal residue" evidence="1">
    <location>
        <position position="58"/>
    </location>
</feature>
<proteinExistence type="predicted"/>
<comment type="caution">
    <text evidence="1">The sequence shown here is derived from an EMBL/GenBank/DDBJ whole genome shotgun (WGS) entry which is preliminary data.</text>
</comment>
<evidence type="ECO:0000313" key="1">
    <source>
        <dbReference type="EMBL" id="MCL7043762.1"/>
    </source>
</evidence>
<organism evidence="1 2">
    <name type="scientific">Papaver nudicaule</name>
    <name type="common">Iceland poppy</name>
    <dbReference type="NCBI Taxonomy" id="74823"/>
    <lineage>
        <taxon>Eukaryota</taxon>
        <taxon>Viridiplantae</taxon>
        <taxon>Streptophyta</taxon>
        <taxon>Embryophyta</taxon>
        <taxon>Tracheophyta</taxon>
        <taxon>Spermatophyta</taxon>
        <taxon>Magnoliopsida</taxon>
        <taxon>Ranunculales</taxon>
        <taxon>Papaveraceae</taxon>
        <taxon>Papaveroideae</taxon>
        <taxon>Papaver</taxon>
    </lineage>
</organism>
<sequence length="58" mass="6515">MADRLYLSLFGTESNNATEDVSVEESKTGKQHKNCDFSEANIEAAVEKLCASYRRIED</sequence>
<accession>A0AA41VLZ2</accession>
<dbReference type="EMBL" id="JAJJMA010250175">
    <property type="protein sequence ID" value="MCL7043762.1"/>
    <property type="molecule type" value="Genomic_DNA"/>
</dbReference>
<reference evidence="1" key="1">
    <citation type="submission" date="2022-03" db="EMBL/GenBank/DDBJ databases">
        <title>A functionally conserved STORR gene fusion in Papaver species that diverged 16.8 million years ago.</title>
        <authorList>
            <person name="Catania T."/>
        </authorList>
    </citation>
    <scope>NUCLEOTIDE SEQUENCE</scope>
    <source>
        <strain evidence="1">S-191538</strain>
    </source>
</reference>
<dbReference type="Proteomes" id="UP001177140">
    <property type="component" value="Unassembled WGS sequence"/>
</dbReference>
<evidence type="ECO:0000313" key="2">
    <source>
        <dbReference type="Proteomes" id="UP001177140"/>
    </source>
</evidence>
<keyword evidence="2" id="KW-1185">Reference proteome</keyword>
<name>A0AA41VLZ2_PAPNU</name>
<dbReference type="AlphaFoldDB" id="A0AA41VLZ2"/>
<gene>
    <name evidence="1" type="ORF">MKW94_007442</name>
</gene>
<protein>
    <submittedName>
        <fullName evidence="1">Uncharacterized protein</fullName>
    </submittedName>
</protein>